<dbReference type="Proteomes" id="UP000019772">
    <property type="component" value="Chromosome"/>
</dbReference>
<accession>X4ZED5</accession>
<organism evidence="2 3">
    <name type="scientific">Paenibacillus sabinae T27</name>
    <dbReference type="NCBI Taxonomy" id="1268072"/>
    <lineage>
        <taxon>Bacteria</taxon>
        <taxon>Bacillati</taxon>
        <taxon>Bacillota</taxon>
        <taxon>Bacilli</taxon>
        <taxon>Bacillales</taxon>
        <taxon>Paenibacillaceae</taxon>
        <taxon>Paenibacillus</taxon>
    </lineage>
</organism>
<protein>
    <submittedName>
        <fullName evidence="2">Uncharacterized protein</fullName>
    </submittedName>
</protein>
<proteinExistence type="predicted"/>
<dbReference type="EMBL" id="CP004078">
    <property type="protein sequence ID" value="AHV97891.1"/>
    <property type="molecule type" value="Genomic_DNA"/>
</dbReference>
<evidence type="ECO:0000313" key="3">
    <source>
        <dbReference type="Proteomes" id="UP000019772"/>
    </source>
</evidence>
<reference evidence="2 3" key="1">
    <citation type="journal article" date="2014" name="PLoS Genet.">
        <title>Comparative Genomic Analysis of N2-Fixing and Non-N2-Fixing Paenibacillus spp.: Organization, Evolution and Expression of the Nitrogen Fixation Genes.</title>
        <authorList>
            <person name="Xie J.B."/>
            <person name="Du Z."/>
            <person name="Bai L."/>
            <person name="Tian C."/>
            <person name="Zhang Y."/>
            <person name="Xie J.Y."/>
            <person name="Wang T."/>
            <person name="Liu X."/>
            <person name="Chen X."/>
            <person name="Cheng Q."/>
            <person name="Chen S."/>
            <person name="Li J."/>
        </authorList>
    </citation>
    <scope>NUCLEOTIDE SEQUENCE [LARGE SCALE GENOMIC DNA]</scope>
    <source>
        <strain evidence="2 3">T27</strain>
    </source>
</reference>
<dbReference type="AlphaFoldDB" id="X4ZED5"/>
<evidence type="ECO:0000256" key="1">
    <source>
        <dbReference type="SAM" id="MobiDB-lite"/>
    </source>
</evidence>
<evidence type="ECO:0000313" key="2">
    <source>
        <dbReference type="EMBL" id="AHV97891.1"/>
    </source>
</evidence>
<dbReference type="KEGG" id="psab:PSAB_14910"/>
<dbReference type="HOGENOM" id="CLU_2168488_0_0_9"/>
<sequence>MARLALHKLEKRLVLRVRRLRPVGGERCLWPVTVRSPRSQKEKAQAAFQAVRVTAGSLRLLRKAADSGAGRGRRMQMQGAEAACFPQAAESKQRRRTAMARQGLNALEYR</sequence>
<feature type="region of interest" description="Disordered" evidence="1">
    <location>
        <begin position="86"/>
        <end position="110"/>
    </location>
</feature>
<dbReference type="STRING" id="1268072.PSAB_14910"/>
<keyword evidence="3" id="KW-1185">Reference proteome</keyword>
<name>X4ZED5_9BACL</name>
<dbReference type="RefSeq" id="WP_025335394.1">
    <property type="nucleotide sequence ID" value="NZ_CP004078.1"/>
</dbReference>
<gene>
    <name evidence="2" type="ORF">PSAB_14910</name>
</gene>